<gene>
    <name evidence="4" type="ORF">M407DRAFT_8560</name>
</gene>
<evidence type="ECO:0000313" key="4">
    <source>
        <dbReference type="EMBL" id="KIO25177.1"/>
    </source>
</evidence>
<dbReference type="Pfam" id="PF15979">
    <property type="entry name" value="Glyco_hydro_115"/>
    <property type="match status" value="1"/>
</dbReference>
<dbReference type="Pfam" id="PF17829">
    <property type="entry name" value="GH115_C"/>
    <property type="match status" value="1"/>
</dbReference>
<evidence type="ECO:0000256" key="1">
    <source>
        <dbReference type="SAM" id="MobiDB-lite"/>
    </source>
</evidence>
<feature type="compositionally biased region" description="Low complexity" evidence="1">
    <location>
        <begin position="830"/>
        <end position="839"/>
    </location>
</feature>
<dbReference type="STRING" id="1051891.A0A0C3LUU2"/>
<evidence type="ECO:0000259" key="3">
    <source>
        <dbReference type="Pfam" id="PF17829"/>
    </source>
</evidence>
<dbReference type="HOGENOM" id="CLU_304654_0_0_1"/>
<accession>A0A0C3LUU2</accession>
<evidence type="ECO:0000256" key="2">
    <source>
        <dbReference type="SAM" id="Phobius"/>
    </source>
</evidence>
<dbReference type="OrthoDB" id="4849794at2759"/>
<dbReference type="Proteomes" id="UP000054248">
    <property type="component" value="Unassembled WGS sequence"/>
</dbReference>
<reference evidence="4 5" key="1">
    <citation type="submission" date="2014-04" db="EMBL/GenBank/DDBJ databases">
        <authorList>
            <consortium name="DOE Joint Genome Institute"/>
            <person name="Kuo A."/>
            <person name="Girlanda M."/>
            <person name="Perotto S."/>
            <person name="Kohler A."/>
            <person name="Nagy L.G."/>
            <person name="Floudas D."/>
            <person name="Copeland A."/>
            <person name="Barry K.W."/>
            <person name="Cichocki N."/>
            <person name="Veneault-Fourrey C."/>
            <person name="LaButti K."/>
            <person name="Lindquist E.A."/>
            <person name="Lipzen A."/>
            <person name="Lundell T."/>
            <person name="Morin E."/>
            <person name="Murat C."/>
            <person name="Sun H."/>
            <person name="Tunlid A."/>
            <person name="Henrissat B."/>
            <person name="Grigoriev I.V."/>
            <person name="Hibbett D.S."/>
            <person name="Martin F."/>
            <person name="Nordberg H.P."/>
            <person name="Cantor M.N."/>
            <person name="Hua S.X."/>
        </authorList>
    </citation>
    <scope>NUCLEOTIDE SEQUENCE [LARGE SCALE GENOMIC DNA]</scope>
    <source>
        <strain evidence="4 5">MUT 4182</strain>
    </source>
</reference>
<keyword evidence="5" id="KW-1185">Reference proteome</keyword>
<dbReference type="PANTHER" id="PTHR37842:SF2">
    <property type="entry name" value="GYLCOSYL HYDROLASE 115 C-TERMINAL DOMAIN-CONTAINING PROTEIN"/>
    <property type="match status" value="1"/>
</dbReference>
<dbReference type="Gene3D" id="2.60.120.1620">
    <property type="match status" value="1"/>
</dbReference>
<evidence type="ECO:0000313" key="5">
    <source>
        <dbReference type="Proteomes" id="UP000054248"/>
    </source>
</evidence>
<proteinExistence type="predicted"/>
<feature type="region of interest" description="Disordered" evidence="1">
    <location>
        <begin position="814"/>
        <end position="850"/>
    </location>
</feature>
<dbReference type="GO" id="GO:0016787">
    <property type="term" value="F:hydrolase activity"/>
    <property type="evidence" value="ECO:0007669"/>
    <property type="project" value="UniProtKB-KW"/>
</dbReference>
<dbReference type="Gene3D" id="3.20.20.520">
    <property type="entry name" value="Glycosyl hydrolase family 115"/>
    <property type="match status" value="1"/>
</dbReference>
<dbReference type="EMBL" id="KN823047">
    <property type="protein sequence ID" value="KIO25177.1"/>
    <property type="molecule type" value="Genomic_DNA"/>
</dbReference>
<keyword evidence="4" id="KW-0378">Hydrolase</keyword>
<dbReference type="InterPro" id="IPR031924">
    <property type="entry name" value="GH115"/>
</dbReference>
<keyword evidence="2" id="KW-0472">Membrane</keyword>
<keyword evidence="2" id="KW-1133">Transmembrane helix</keyword>
<feature type="transmembrane region" description="Helical" evidence="2">
    <location>
        <begin position="778"/>
        <end position="804"/>
    </location>
</feature>
<protein>
    <submittedName>
        <fullName evidence="4">Glycoside hydrolase family 115 protein</fullName>
    </submittedName>
</protein>
<dbReference type="Gene3D" id="1.20.58.2150">
    <property type="match status" value="1"/>
</dbReference>
<dbReference type="InterPro" id="IPR042301">
    <property type="entry name" value="GH115_sf"/>
</dbReference>
<reference evidence="5" key="2">
    <citation type="submission" date="2015-01" db="EMBL/GenBank/DDBJ databases">
        <title>Evolutionary Origins and Diversification of the Mycorrhizal Mutualists.</title>
        <authorList>
            <consortium name="DOE Joint Genome Institute"/>
            <consortium name="Mycorrhizal Genomics Consortium"/>
            <person name="Kohler A."/>
            <person name="Kuo A."/>
            <person name="Nagy L.G."/>
            <person name="Floudas D."/>
            <person name="Copeland A."/>
            <person name="Barry K.W."/>
            <person name="Cichocki N."/>
            <person name="Veneault-Fourrey C."/>
            <person name="LaButti K."/>
            <person name="Lindquist E.A."/>
            <person name="Lipzen A."/>
            <person name="Lundell T."/>
            <person name="Morin E."/>
            <person name="Murat C."/>
            <person name="Riley R."/>
            <person name="Ohm R."/>
            <person name="Sun H."/>
            <person name="Tunlid A."/>
            <person name="Henrissat B."/>
            <person name="Grigoriev I.V."/>
            <person name="Hibbett D.S."/>
            <person name="Martin F."/>
        </authorList>
    </citation>
    <scope>NUCLEOTIDE SEQUENCE [LARGE SCALE GENOMIC DNA]</scope>
    <source>
        <strain evidence="5">MUT 4182</strain>
    </source>
</reference>
<feature type="transmembrane region" description="Helical" evidence="2">
    <location>
        <begin position="717"/>
        <end position="736"/>
    </location>
</feature>
<dbReference type="AlphaFoldDB" id="A0A0C3LUU2"/>
<organism evidence="4 5">
    <name type="scientific">Tulasnella calospora MUT 4182</name>
    <dbReference type="NCBI Taxonomy" id="1051891"/>
    <lineage>
        <taxon>Eukaryota</taxon>
        <taxon>Fungi</taxon>
        <taxon>Dikarya</taxon>
        <taxon>Basidiomycota</taxon>
        <taxon>Agaricomycotina</taxon>
        <taxon>Agaricomycetes</taxon>
        <taxon>Cantharellales</taxon>
        <taxon>Tulasnellaceae</taxon>
        <taxon>Tulasnella</taxon>
    </lineage>
</organism>
<dbReference type="PANTHER" id="PTHR37842">
    <property type="match status" value="1"/>
</dbReference>
<feature type="transmembrane region" description="Helical" evidence="2">
    <location>
        <begin position="681"/>
        <end position="705"/>
    </location>
</feature>
<feature type="domain" description="Gylcosyl hydrolase 115 C-terminal" evidence="3">
    <location>
        <begin position="479"/>
        <end position="643"/>
    </location>
</feature>
<feature type="compositionally biased region" description="Basic residues" evidence="1">
    <location>
        <begin position="820"/>
        <end position="829"/>
    </location>
</feature>
<name>A0A0C3LUU2_9AGAM</name>
<dbReference type="InterPro" id="IPR041437">
    <property type="entry name" value="GH115_C"/>
</dbReference>
<sequence>MRGSGDVPLTQDTNIALLQDIIATQRTIMTNVFNESDVTTVPQVWCLYKEVQNYYEQGMTVPDDVTLLWVDDNFGNIRRFPLPNERNRKGGAGVYYHIDYVGSPRDYKWIQSTQLAKVHEQMSTAYERGADRIWIVNVGDLKPSEMAIEFFITYGYDTTKWNKDNLNSFVTAWATREFGLTSQKSAIIADVVGNVTRFNARRKPELWNSTTYSLIDYREADNLLAGWKATYDASNSIYSGLPSAAKPAYFELVHHAVSASYNLAQLYVTAGKNNLFASQGRISTNDLADSAEKLFEADYDLEHQYHTMLNGKWDHMMDQTHIGYYYWQQPMVNTMPPVNRVHSRKEALPGPMRITIEGGRGAWPGDNPYQCDQGYNCPPPTLRTFDPYQPFPSRFIDISAGGPNSFSWTLTASANWIVASKKSGSVTRSQPETRVEISIDWSKVSGSTAAGNVVIATKTQSLQVFVNANKTAVPDGFHGFVEGDGGVSIEASHATSNTSVSGVAWSVLPAYGKTGDGIKPLPNTGNNNANYTVGSGPSAKYSFHTFNPIKSLTSYIGISLNGFGNDRPLKFAVQIDDTAPQTVQYVPVVTADKTPTGWDGNDGWAANNIITATTTHGTIGAGTHTLTLWMIEPAVVLENSAVNFFACYKLLTTWFSVRWTWSSTEESEWEGLSWKLDTMKALGAIVCAYFFVGGVASVVGLIGVIKRRTTNVRLFRDYSIADLAFGFTSTAAFAFISSKPVVRFMMCEELSRQPDLLRTLSDSAGLNVENCESFLDKAIVSVLVALGVLLFIRLQFTLTVMNYYTHLRRSSSMSSSAEHGHHHHRHHRSASASTSTPGSRRSRSHSRSNSQPILLLTRPLSSLSEKQSPNDTIVYAPVRLSAEQARSMDVRQAFVTLPTIREQGRGKSSDSEGKICLPIKEGEVAFFFMLIPWFGGNETLFVHYVELALVQAEMPPAPKVFSLHQQRKRMRGELD</sequence>
<keyword evidence="2" id="KW-0812">Transmembrane</keyword>